<feature type="disulfide bond" evidence="14">
    <location>
        <begin position="398"/>
        <end position="411"/>
    </location>
</feature>
<dbReference type="PANTHER" id="PTHR10082">
    <property type="entry name" value="INTEGRIN BETA SUBUNIT"/>
    <property type="match status" value="1"/>
</dbReference>
<dbReference type="GO" id="GO:0008305">
    <property type="term" value="C:integrin complex"/>
    <property type="evidence" value="ECO:0007669"/>
    <property type="project" value="TreeGrafter"/>
</dbReference>
<dbReference type="Gene3D" id="1.20.5.100">
    <property type="entry name" value="Cytochrome c1, transmembrane anchor, C-terminal"/>
    <property type="match status" value="1"/>
</dbReference>
<feature type="disulfide bond" evidence="14">
    <location>
        <begin position="531"/>
        <end position="559"/>
    </location>
</feature>
<dbReference type="InParanoid" id="A0A6P6YMS4"/>
<feature type="transmembrane region" description="Helical" evidence="16">
    <location>
        <begin position="786"/>
        <end position="805"/>
    </location>
</feature>
<evidence type="ECO:0000256" key="14">
    <source>
        <dbReference type="PIRSR" id="PIRSR002512-1"/>
    </source>
</evidence>
<dbReference type="SMART" id="SM00187">
    <property type="entry name" value="INB"/>
    <property type="match status" value="1"/>
</dbReference>
<dbReference type="PANTHER" id="PTHR10082:SF60">
    <property type="entry name" value="INTEGRIN BETA-PS"/>
    <property type="match status" value="1"/>
</dbReference>
<dbReference type="RefSeq" id="XP_027206166.1">
    <property type="nucleotide sequence ID" value="XM_027350365.1"/>
</dbReference>
<dbReference type="Gene3D" id="2.10.25.10">
    <property type="entry name" value="Laminin"/>
    <property type="match status" value="4"/>
</dbReference>
<keyword evidence="7" id="KW-0677">Repeat</keyword>
<feature type="disulfide bond" evidence="14">
    <location>
        <begin position="613"/>
        <end position="623"/>
    </location>
</feature>
<evidence type="ECO:0000313" key="21">
    <source>
        <dbReference type="RefSeq" id="XP_027206166.1"/>
    </source>
</evidence>
<evidence type="ECO:0000256" key="6">
    <source>
        <dbReference type="ARBA" id="ARBA00022729"/>
    </source>
</evidence>
<keyword evidence="20" id="KW-1185">Reference proteome</keyword>
<evidence type="ECO:0000256" key="11">
    <source>
        <dbReference type="ARBA" id="ARBA00023136"/>
    </source>
</evidence>
<feature type="disulfide bond" evidence="14">
    <location>
        <begin position="39"/>
        <end position="49"/>
    </location>
</feature>
<dbReference type="GO" id="GO:0016477">
    <property type="term" value="P:cell migration"/>
    <property type="evidence" value="ECO:0007669"/>
    <property type="project" value="TreeGrafter"/>
</dbReference>
<comment type="similarity">
    <text evidence="2 15">Belongs to the integrin beta chain family.</text>
</comment>
<feature type="disulfide bond" evidence="14">
    <location>
        <begin position="608"/>
        <end position="719"/>
    </location>
</feature>
<keyword evidence="13" id="KW-0325">Glycoprotein</keyword>
<keyword evidence="10 15" id="KW-0401">Integrin</keyword>
<dbReference type="GO" id="GO:0098609">
    <property type="term" value="P:cell-cell adhesion"/>
    <property type="evidence" value="ECO:0007669"/>
    <property type="project" value="TreeGrafter"/>
</dbReference>
<evidence type="ECO:0000256" key="5">
    <source>
        <dbReference type="ARBA" id="ARBA00022692"/>
    </source>
</evidence>
<dbReference type="InterPro" id="IPR014836">
    <property type="entry name" value="Integrin_bsu_cyt_dom"/>
</dbReference>
<dbReference type="GO" id="GO:0007160">
    <property type="term" value="P:cell-matrix adhesion"/>
    <property type="evidence" value="ECO:0007669"/>
    <property type="project" value="TreeGrafter"/>
</dbReference>
<feature type="disulfide bond" evidence="14">
    <location>
        <begin position="499"/>
        <end position="514"/>
    </location>
</feature>
<feature type="disulfide bond" evidence="14">
    <location>
        <begin position="565"/>
        <end position="570"/>
    </location>
</feature>
<keyword evidence="3" id="KW-1003">Cell membrane</keyword>
<dbReference type="InterPro" id="IPR036465">
    <property type="entry name" value="vWFA_dom_sf"/>
</dbReference>
<dbReference type="GO" id="GO:0033627">
    <property type="term" value="P:cell adhesion mediated by integrin"/>
    <property type="evidence" value="ECO:0007669"/>
    <property type="project" value="TreeGrafter"/>
</dbReference>
<organism evidence="20 21">
    <name type="scientific">Dermatophagoides pteronyssinus</name>
    <name type="common">European house dust mite</name>
    <dbReference type="NCBI Taxonomy" id="6956"/>
    <lineage>
        <taxon>Eukaryota</taxon>
        <taxon>Metazoa</taxon>
        <taxon>Ecdysozoa</taxon>
        <taxon>Arthropoda</taxon>
        <taxon>Chelicerata</taxon>
        <taxon>Arachnida</taxon>
        <taxon>Acari</taxon>
        <taxon>Acariformes</taxon>
        <taxon>Sarcoptiformes</taxon>
        <taxon>Astigmata</taxon>
        <taxon>Psoroptidia</taxon>
        <taxon>Analgoidea</taxon>
        <taxon>Pyroglyphidae</taxon>
        <taxon>Dermatophagoidinae</taxon>
        <taxon>Dermatophagoides</taxon>
    </lineage>
</organism>
<evidence type="ECO:0000313" key="20">
    <source>
        <dbReference type="Proteomes" id="UP000515146"/>
    </source>
</evidence>
<evidence type="ECO:0000259" key="19">
    <source>
        <dbReference type="SMART" id="SM01241"/>
    </source>
</evidence>
<keyword evidence="11 16" id="KW-0472">Membrane</keyword>
<dbReference type="PRINTS" id="PR01186">
    <property type="entry name" value="INTEGRINB"/>
</dbReference>
<dbReference type="AlphaFoldDB" id="A0A6P6YMS4"/>
<feature type="domain" description="Integrin beta subunit VWA" evidence="18">
    <location>
        <begin position="38"/>
        <end position="460"/>
    </location>
</feature>
<feature type="disulfide bond" evidence="14">
    <location>
        <begin position="583"/>
        <end position="590"/>
    </location>
</feature>
<evidence type="ECO:0000256" key="2">
    <source>
        <dbReference type="ARBA" id="ARBA00007449"/>
    </source>
</evidence>
<dbReference type="Gene3D" id="3.40.50.410">
    <property type="entry name" value="von Willebrand factor, type A domain"/>
    <property type="match status" value="1"/>
</dbReference>
<dbReference type="GO" id="GO:0005925">
    <property type="term" value="C:focal adhesion"/>
    <property type="evidence" value="ECO:0007669"/>
    <property type="project" value="TreeGrafter"/>
</dbReference>
<evidence type="ECO:0000259" key="18">
    <source>
        <dbReference type="SMART" id="SM00187"/>
    </source>
</evidence>
<evidence type="ECO:0000256" key="8">
    <source>
        <dbReference type="ARBA" id="ARBA00022889"/>
    </source>
</evidence>
<feature type="disulfide bond" evidence="14">
    <location>
        <begin position="256"/>
        <end position="297"/>
    </location>
</feature>
<dbReference type="PIRSF" id="PIRSF002512">
    <property type="entry name" value="Integrin_B"/>
    <property type="match status" value="1"/>
</dbReference>
<dbReference type="Gene3D" id="2.60.40.1510">
    <property type="entry name" value="ntegrin, alpha v. Chain A, domain 3"/>
    <property type="match status" value="1"/>
</dbReference>
<feature type="chain" id="PRO_5027695419" description="Integrin beta" evidence="17">
    <location>
        <begin position="27"/>
        <end position="865"/>
    </location>
</feature>
<dbReference type="PROSITE" id="PS00243">
    <property type="entry name" value="I_EGF_1"/>
    <property type="match status" value="1"/>
</dbReference>
<dbReference type="SMART" id="SM01241">
    <property type="entry name" value="Integrin_b_cyt"/>
    <property type="match status" value="1"/>
</dbReference>
<dbReference type="FunFam" id="3.40.50.410:FF:000002">
    <property type="entry name" value="Integrin beta"/>
    <property type="match status" value="1"/>
</dbReference>
<evidence type="ECO:0000256" key="4">
    <source>
        <dbReference type="ARBA" id="ARBA00022536"/>
    </source>
</evidence>
<dbReference type="KEGG" id="dpte:113799683"/>
<evidence type="ECO:0000256" key="10">
    <source>
        <dbReference type="ARBA" id="ARBA00023037"/>
    </source>
</evidence>
<dbReference type="GO" id="GO:0007229">
    <property type="term" value="P:integrin-mediated signaling pathway"/>
    <property type="evidence" value="ECO:0007669"/>
    <property type="project" value="UniProtKB-KW"/>
</dbReference>
<gene>
    <name evidence="21" type="primary">LOC113799683</name>
</gene>
<evidence type="ECO:0000256" key="3">
    <source>
        <dbReference type="ARBA" id="ARBA00022475"/>
    </source>
</evidence>
<evidence type="ECO:0000256" key="12">
    <source>
        <dbReference type="ARBA" id="ARBA00023157"/>
    </source>
</evidence>
<dbReference type="Pfam" id="PF00362">
    <property type="entry name" value="Integrin_beta"/>
    <property type="match status" value="1"/>
</dbReference>
<evidence type="ECO:0000256" key="15">
    <source>
        <dbReference type="RuleBase" id="RU000633"/>
    </source>
</evidence>
<dbReference type="GO" id="GO:0005178">
    <property type="term" value="F:integrin binding"/>
    <property type="evidence" value="ECO:0007669"/>
    <property type="project" value="TreeGrafter"/>
</dbReference>
<dbReference type="GO" id="GO:0009986">
    <property type="term" value="C:cell surface"/>
    <property type="evidence" value="ECO:0007669"/>
    <property type="project" value="TreeGrafter"/>
</dbReference>
<feature type="disulfide bond" evidence="14">
    <location>
        <begin position="529"/>
        <end position="534"/>
    </location>
</feature>
<feature type="signal peptide" evidence="17">
    <location>
        <begin position="1"/>
        <end position="26"/>
    </location>
</feature>
<feature type="disulfide bond" evidence="14">
    <location>
        <begin position="536"/>
        <end position="545"/>
    </location>
</feature>
<proteinExistence type="inferred from homology"/>
<keyword evidence="12 14" id="KW-1015">Disulfide bond</keyword>
<comment type="subcellular location">
    <subcellularLocation>
        <location evidence="1 15">Cell membrane</location>
        <topology evidence="1 15">Single-pass type I membrane protein</topology>
    </subcellularLocation>
</comment>
<feature type="disulfide bond" evidence="14">
    <location>
        <begin position="42"/>
        <end position="79"/>
    </location>
</feature>
<evidence type="ECO:0000256" key="7">
    <source>
        <dbReference type="ARBA" id="ARBA00022737"/>
    </source>
</evidence>
<reference evidence="21" key="1">
    <citation type="submission" date="2025-08" db="UniProtKB">
        <authorList>
            <consortium name="RefSeq"/>
        </authorList>
    </citation>
    <scope>IDENTIFICATION</scope>
    <source>
        <strain evidence="21">Airmid</strain>
    </source>
</reference>
<keyword evidence="9 16" id="KW-1133">Transmembrane helix</keyword>
<dbReference type="Pfam" id="PF08725">
    <property type="entry name" value="Integrin_b_cyt"/>
    <property type="match status" value="1"/>
</dbReference>
<name>A0A6P6YMS4_DERPT</name>
<sequence length="865" mass="98655">MIIFMMIIYYSILISLLNIWMVNVQAQSNNNNCSIARTCSECISISYQCRWCSGNIPDNFESNTNNVGRCSSWFDPEKCPKKYQENPQEIPTVDVLENRPFSDSMEQTIQLRPQKIRINSRIGTVVTIKMEFKQAEDYPMDLYYLMDISCTMLKHKTSVSRVGRKLATKIQSTTKDFRIGFGSYVDKETIPFSNYKFNSKINCNKQPMVNTYSFYNHMPLNSNTSEFEYKVQSAKISGNLDSPEGTLDALMQVMVCPEEIGWREHSDKIIVVATDEEFHYAGDGKLGGILLPNDGRCHLSNSRYIGSTIYDYPSMHHISEIAQQKKFNLVFTVSDLVAQKYQVLSNIIGVNSRVASLKVNDDTIAELIDEVYRNISNQIELNIEEKPDNVDVEIWTNCGVSNDPLRHTSTCRFFGKATIEFDIKIRLTSCKPNDNENIIKIGLLNKDETIEIYLNSTCQCECELYDAELDSPKCSNNGTFSCGICTKCNGIRSGKQCECDPDKPIDPRKPDAHCRPDSNSRPCNGHGHCICGRCQCDGMFAGQFCQEDQSACYKNGLKCGGHGQCQQSRCNCDDGYQGSFCDCPISNNTCITNIKTGELCNGRGDCHCGRCKCSLPTSMGRLCQHCAQCNHQKYCQLLRQCVPDYQEKFCQTYFDIDKNQTIKQECDRKICVSNQWSYQLQQDIDQQQQQQQQNNNNDDPSLPNWFETNHELTWYQAQCSQIINGCVIAFDYRLMKPIENDQSMNLIDLEDVRISTNSNNNNQLPLNFILKNITESCPIRINATQVAIGSFATVIIAGIIGIIIMKCITNYLDYREYERFKNEIAKADFALQQNPLYKDVNTQFRNPVFGGIRDRTSKLFFFNKK</sequence>
<feature type="disulfide bond" evidence="14">
    <location>
        <begin position="641"/>
        <end position="777"/>
    </location>
</feature>
<feature type="disulfide bond" evidence="14">
    <location>
        <begin position="482"/>
        <end position="523"/>
    </location>
</feature>
<dbReference type="InterPro" id="IPR015812">
    <property type="entry name" value="Integrin_bsu"/>
</dbReference>
<evidence type="ECO:0000256" key="16">
    <source>
        <dbReference type="SAM" id="Phobius"/>
    </source>
</evidence>
<keyword evidence="5 15" id="KW-0812">Transmembrane</keyword>
<dbReference type="SUPFAM" id="SSF53300">
    <property type="entry name" value="vWA-like"/>
    <property type="match status" value="1"/>
</dbReference>
<feature type="domain" description="Integrin beta subunit cytoplasmic" evidence="19">
    <location>
        <begin position="806"/>
        <end position="852"/>
    </location>
</feature>
<dbReference type="Proteomes" id="UP000515146">
    <property type="component" value="Unplaced"/>
</dbReference>
<dbReference type="InterPro" id="IPR002369">
    <property type="entry name" value="Integrin_bsu_VWA"/>
</dbReference>
<evidence type="ECO:0000256" key="9">
    <source>
        <dbReference type="ARBA" id="ARBA00022989"/>
    </source>
</evidence>
<feature type="disulfide bond" evidence="14">
    <location>
        <begin position="458"/>
        <end position="462"/>
    </location>
</feature>
<evidence type="ECO:0000256" key="17">
    <source>
        <dbReference type="SAM" id="SignalP"/>
    </source>
</evidence>
<dbReference type="InterPro" id="IPR057243">
    <property type="entry name" value="Integrin_I-EGF_CS"/>
</dbReference>
<accession>A0A6P6YMS4</accession>
<feature type="disulfide bond" evidence="14">
    <location>
        <begin position="572"/>
        <end position="581"/>
    </location>
</feature>
<evidence type="ECO:0000256" key="13">
    <source>
        <dbReference type="ARBA" id="ARBA00023180"/>
    </source>
</evidence>
<evidence type="ECO:0000256" key="1">
    <source>
        <dbReference type="ARBA" id="ARBA00004251"/>
    </source>
</evidence>
<keyword evidence="6 17" id="KW-0732">Signal</keyword>
<dbReference type="OrthoDB" id="410592at2759"/>
<protein>
    <recommendedName>
        <fullName evidence="15">Integrin beta</fullName>
    </recommendedName>
</protein>
<dbReference type="FunFam" id="2.10.25.10:FF:000036">
    <property type="entry name" value="Integrin beta"/>
    <property type="match status" value="1"/>
</dbReference>
<feature type="disulfide bond" evidence="14">
    <location>
        <begin position="606"/>
        <end position="611"/>
    </location>
</feature>
<keyword evidence="8 15" id="KW-0130">Cell adhesion</keyword>
<feature type="disulfide bond" evidence="14">
    <location>
        <begin position="488"/>
        <end position="497"/>
    </location>
</feature>
<dbReference type="OMA" id="DKETIPF"/>
<keyword evidence="4" id="KW-0245">EGF-like domain</keyword>